<reference evidence="5" key="1">
    <citation type="journal article" date="2019" name="Int. J. Syst. Evol. Microbiol.">
        <title>The Global Catalogue of Microorganisms (GCM) 10K type strain sequencing project: providing services to taxonomists for standard genome sequencing and annotation.</title>
        <authorList>
            <consortium name="The Broad Institute Genomics Platform"/>
            <consortium name="The Broad Institute Genome Sequencing Center for Infectious Disease"/>
            <person name="Wu L."/>
            <person name="Ma J."/>
        </authorList>
    </citation>
    <scope>NUCLEOTIDE SEQUENCE [LARGE SCALE GENOMIC DNA]</scope>
    <source>
        <strain evidence="5">JCM 17137</strain>
    </source>
</reference>
<dbReference type="SUPFAM" id="SSF53474">
    <property type="entry name" value="alpha/beta-Hydrolases"/>
    <property type="match status" value="1"/>
</dbReference>
<feature type="domain" description="AB hydrolase-1" evidence="3">
    <location>
        <begin position="54"/>
        <end position="196"/>
    </location>
</feature>
<evidence type="ECO:0000256" key="1">
    <source>
        <dbReference type="SAM" id="MobiDB-lite"/>
    </source>
</evidence>
<dbReference type="Pfam" id="PF00561">
    <property type="entry name" value="Abhydrolase_1"/>
    <property type="match status" value="1"/>
</dbReference>
<accession>A0ABP7G479</accession>
<dbReference type="Proteomes" id="UP001500908">
    <property type="component" value="Unassembled WGS sequence"/>
</dbReference>
<dbReference type="InterPro" id="IPR050266">
    <property type="entry name" value="AB_hydrolase_sf"/>
</dbReference>
<feature type="signal peptide" evidence="2">
    <location>
        <begin position="1"/>
        <end position="24"/>
    </location>
</feature>
<dbReference type="PANTHER" id="PTHR43798:SF33">
    <property type="entry name" value="HYDROLASE, PUTATIVE (AFU_ORTHOLOGUE AFUA_2G14860)-RELATED"/>
    <property type="match status" value="1"/>
</dbReference>
<dbReference type="InterPro" id="IPR029058">
    <property type="entry name" value="AB_hydrolase_fold"/>
</dbReference>
<keyword evidence="5" id="KW-1185">Reference proteome</keyword>
<dbReference type="PANTHER" id="PTHR43798">
    <property type="entry name" value="MONOACYLGLYCEROL LIPASE"/>
    <property type="match status" value="1"/>
</dbReference>
<dbReference type="PROSITE" id="PS51257">
    <property type="entry name" value="PROKAR_LIPOPROTEIN"/>
    <property type="match status" value="1"/>
</dbReference>
<evidence type="ECO:0000313" key="4">
    <source>
        <dbReference type="EMBL" id="GAA3754432.1"/>
    </source>
</evidence>
<feature type="chain" id="PRO_5045196905" description="AB hydrolase-1 domain-containing protein" evidence="2">
    <location>
        <begin position="25"/>
        <end position="259"/>
    </location>
</feature>
<evidence type="ECO:0000256" key="2">
    <source>
        <dbReference type="SAM" id="SignalP"/>
    </source>
</evidence>
<comment type="caution">
    <text evidence="4">The sequence shown here is derived from an EMBL/GenBank/DDBJ whole genome shotgun (WGS) entry which is preliminary data.</text>
</comment>
<organism evidence="4 5">
    <name type="scientific">Salinactinospora qingdaonensis</name>
    <dbReference type="NCBI Taxonomy" id="702744"/>
    <lineage>
        <taxon>Bacteria</taxon>
        <taxon>Bacillati</taxon>
        <taxon>Actinomycetota</taxon>
        <taxon>Actinomycetes</taxon>
        <taxon>Streptosporangiales</taxon>
        <taxon>Nocardiopsidaceae</taxon>
        <taxon>Salinactinospora</taxon>
    </lineage>
</organism>
<sequence>MREQERMRPLAGSLTVLTMLAVTACGALGTAETGEVIDAAGQRQWVSCTGEETPAVVLVHGIGDRANSSYWRATQQELAGKHRTCRYDRPGTGNSPAPSRSGRDGQDLAAELDTVVNRADADDPVIVVAHSFGGYPALVYAQHHRDRVAGLVLVEAVEPDYGLRAGVGVDHWDEVGQADEDLDLAAVQRQARQVDSLEDLPLTVLRRGQGASPQWKQAQESLTHLSSASVLRVAQQAGHEVPAEEPEAVSAAIAALPSP</sequence>
<dbReference type="InterPro" id="IPR000073">
    <property type="entry name" value="AB_hydrolase_1"/>
</dbReference>
<gene>
    <name evidence="4" type="ORF">GCM10022402_36370</name>
</gene>
<name>A0ABP7G479_9ACTN</name>
<protein>
    <recommendedName>
        <fullName evidence="3">AB hydrolase-1 domain-containing protein</fullName>
    </recommendedName>
</protein>
<dbReference type="Gene3D" id="3.40.50.1820">
    <property type="entry name" value="alpha/beta hydrolase"/>
    <property type="match status" value="1"/>
</dbReference>
<feature type="region of interest" description="Disordered" evidence="1">
    <location>
        <begin position="84"/>
        <end position="105"/>
    </location>
</feature>
<evidence type="ECO:0000259" key="3">
    <source>
        <dbReference type="Pfam" id="PF00561"/>
    </source>
</evidence>
<dbReference type="EMBL" id="BAABDD010000019">
    <property type="protein sequence ID" value="GAA3754432.1"/>
    <property type="molecule type" value="Genomic_DNA"/>
</dbReference>
<keyword evidence="2" id="KW-0732">Signal</keyword>
<proteinExistence type="predicted"/>
<evidence type="ECO:0000313" key="5">
    <source>
        <dbReference type="Proteomes" id="UP001500908"/>
    </source>
</evidence>